<dbReference type="CDD" id="cd00564">
    <property type="entry name" value="TMP_TenI"/>
    <property type="match status" value="1"/>
</dbReference>
<dbReference type="InterPro" id="IPR036206">
    <property type="entry name" value="ThiamineP_synth_sf"/>
</dbReference>
<protein>
    <submittedName>
        <fullName evidence="2">Thiamine phosphate synthase</fullName>
    </submittedName>
</protein>
<dbReference type="SUPFAM" id="SSF51391">
    <property type="entry name" value="Thiamin phosphate synthase"/>
    <property type="match status" value="1"/>
</dbReference>
<name>A0A5S3P5R8_9SPHN</name>
<dbReference type="RefSeq" id="WP_138618023.1">
    <property type="nucleotide sequence ID" value="NZ_VCAO01000003.1"/>
</dbReference>
<reference evidence="2 3" key="1">
    <citation type="submission" date="2019-05" db="EMBL/GenBank/DDBJ databases">
        <title>Erythrobacter marisflavi sp. nov., isolated from isolated from water of an estuary environment.</title>
        <authorList>
            <person name="Yoon J.-H."/>
        </authorList>
    </citation>
    <scope>NUCLEOTIDE SEQUENCE [LARGE SCALE GENOMIC DNA]</scope>
    <source>
        <strain evidence="2 3">KEM-5</strain>
    </source>
</reference>
<accession>A0A5S3P5R8</accession>
<dbReference type="InterPro" id="IPR013785">
    <property type="entry name" value="Aldolase_TIM"/>
</dbReference>
<evidence type="ECO:0000259" key="1">
    <source>
        <dbReference type="Pfam" id="PF02581"/>
    </source>
</evidence>
<evidence type="ECO:0000313" key="3">
    <source>
        <dbReference type="Proteomes" id="UP000309668"/>
    </source>
</evidence>
<sequence>MSPRQSLPLLWLLSDARNDAVLENGLQALPKGSGFVFRHYHLDPAQRARRFGELADLARKSEHLVIMAGEAGLARSLGADGIYGSPAAIADAEDMLRLAAAHDGAELQAAEAAGADGVFLSPVFPTRSHPGGATLGVHGFQVLAQQSPIPIIALGGMTHDRAEELAWPRWGAIDGLS</sequence>
<dbReference type="InterPro" id="IPR022998">
    <property type="entry name" value="ThiamineP_synth_TenI"/>
</dbReference>
<dbReference type="AlphaFoldDB" id="A0A5S3P5R8"/>
<dbReference type="EMBL" id="VCAO01000003">
    <property type="protein sequence ID" value="TMM48390.1"/>
    <property type="molecule type" value="Genomic_DNA"/>
</dbReference>
<proteinExistence type="predicted"/>
<comment type="caution">
    <text evidence="2">The sequence shown here is derived from an EMBL/GenBank/DDBJ whole genome shotgun (WGS) entry which is preliminary data.</text>
</comment>
<dbReference type="Gene3D" id="3.20.20.70">
    <property type="entry name" value="Aldolase class I"/>
    <property type="match status" value="1"/>
</dbReference>
<dbReference type="OrthoDB" id="8446047at2"/>
<keyword evidence="3" id="KW-1185">Reference proteome</keyword>
<dbReference type="Pfam" id="PF02581">
    <property type="entry name" value="TMP-TENI"/>
    <property type="match status" value="1"/>
</dbReference>
<dbReference type="Proteomes" id="UP000309668">
    <property type="component" value="Unassembled WGS sequence"/>
</dbReference>
<dbReference type="GO" id="GO:0009228">
    <property type="term" value="P:thiamine biosynthetic process"/>
    <property type="evidence" value="ECO:0007669"/>
    <property type="project" value="UniProtKB-KW"/>
</dbReference>
<feature type="domain" description="Thiamine phosphate synthase/TenI" evidence="1">
    <location>
        <begin position="20"/>
        <end position="166"/>
    </location>
</feature>
<evidence type="ECO:0000313" key="2">
    <source>
        <dbReference type="EMBL" id="TMM48390.1"/>
    </source>
</evidence>
<organism evidence="2 3">
    <name type="scientific">Qipengyuania marisflavi</name>
    <dbReference type="NCBI Taxonomy" id="2486356"/>
    <lineage>
        <taxon>Bacteria</taxon>
        <taxon>Pseudomonadati</taxon>
        <taxon>Pseudomonadota</taxon>
        <taxon>Alphaproteobacteria</taxon>
        <taxon>Sphingomonadales</taxon>
        <taxon>Erythrobacteraceae</taxon>
        <taxon>Qipengyuania</taxon>
    </lineage>
</organism>
<gene>
    <name evidence="2" type="ORF">FEV51_08945</name>
</gene>